<keyword evidence="3" id="KW-0479">Metal-binding</keyword>
<dbReference type="InterPro" id="IPR017896">
    <property type="entry name" value="4Fe4S_Fe-S-bd"/>
</dbReference>
<dbReference type="InterPro" id="IPR037225">
    <property type="entry name" value="Nuo51_FMN-bd_sf"/>
</dbReference>
<evidence type="ECO:0000256" key="1">
    <source>
        <dbReference type="ARBA" id="ARBA00022448"/>
    </source>
</evidence>
<dbReference type="Proteomes" id="UP000295325">
    <property type="component" value="Unassembled WGS sequence"/>
</dbReference>
<dbReference type="Pfam" id="PF10531">
    <property type="entry name" value="SLBB"/>
    <property type="match status" value="1"/>
</dbReference>
<dbReference type="InterPro" id="IPR019554">
    <property type="entry name" value="Soluble_ligand-bd"/>
</dbReference>
<dbReference type="OrthoDB" id="9767754at2"/>
<dbReference type="PROSITE" id="PS00198">
    <property type="entry name" value="4FE4S_FER_1"/>
    <property type="match status" value="1"/>
</dbReference>
<dbReference type="PROSITE" id="PS51379">
    <property type="entry name" value="4FE4S_FER_2"/>
    <property type="match status" value="1"/>
</dbReference>
<evidence type="ECO:0000256" key="3">
    <source>
        <dbReference type="ARBA" id="ARBA00022723"/>
    </source>
</evidence>
<gene>
    <name evidence="9" type="ORF">EDD71_13028</name>
</gene>
<dbReference type="GO" id="GO:0009055">
    <property type="term" value="F:electron transfer activity"/>
    <property type="evidence" value="ECO:0007669"/>
    <property type="project" value="InterPro"/>
</dbReference>
<dbReference type="SUPFAM" id="SSF142019">
    <property type="entry name" value="Nqo1 FMN-binding domain-like"/>
    <property type="match status" value="1"/>
</dbReference>
<keyword evidence="7" id="KW-0411">Iron-sulfur</keyword>
<dbReference type="Pfam" id="PF13375">
    <property type="entry name" value="RnfC_N"/>
    <property type="match status" value="1"/>
</dbReference>
<keyword evidence="6" id="KW-0408">Iron</keyword>
<dbReference type="SUPFAM" id="SSF46548">
    <property type="entry name" value="alpha-helical ferredoxin"/>
    <property type="match status" value="1"/>
</dbReference>
<protein>
    <submittedName>
        <fullName evidence="9">RnfABCDGE-type electron transport complex C subunit</fullName>
    </submittedName>
</protein>
<keyword evidence="4" id="KW-0677">Repeat</keyword>
<dbReference type="PIRSF" id="PIRSF036408">
    <property type="entry name" value="PduS_prd"/>
    <property type="match status" value="1"/>
</dbReference>
<keyword evidence="2" id="KW-0004">4Fe-4S</keyword>
<dbReference type="Gene3D" id="3.40.50.11540">
    <property type="entry name" value="NADH-ubiquinone oxidoreductase 51kDa subunit"/>
    <property type="match status" value="1"/>
</dbReference>
<dbReference type="Pfam" id="PF13534">
    <property type="entry name" value="Fer4_17"/>
    <property type="match status" value="1"/>
</dbReference>
<dbReference type="SUPFAM" id="SSF142984">
    <property type="entry name" value="Nqo1 middle domain-like"/>
    <property type="match status" value="1"/>
</dbReference>
<dbReference type="RefSeq" id="WP_133629238.1">
    <property type="nucleotide sequence ID" value="NZ_SOAZ01000030.1"/>
</dbReference>
<dbReference type="GO" id="GO:0016020">
    <property type="term" value="C:membrane"/>
    <property type="evidence" value="ECO:0007669"/>
    <property type="project" value="InterPro"/>
</dbReference>
<dbReference type="InterPro" id="IPR026902">
    <property type="entry name" value="RnfC_N"/>
</dbReference>
<name>A0A4R7K8P2_9CLOT</name>
<dbReference type="GO" id="GO:0046872">
    <property type="term" value="F:metal ion binding"/>
    <property type="evidence" value="ECO:0007669"/>
    <property type="project" value="UniProtKB-KW"/>
</dbReference>
<accession>A0A4R7K8P2</accession>
<evidence type="ECO:0000256" key="4">
    <source>
        <dbReference type="ARBA" id="ARBA00022737"/>
    </source>
</evidence>
<dbReference type="EMBL" id="SOAZ01000030">
    <property type="protein sequence ID" value="TDT50368.1"/>
    <property type="molecule type" value="Genomic_DNA"/>
</dbReference>
<reference evidence="9 10" key="1">
    <citation type="submission" date="2019-03" db="EMBL/GenBank/DDBJ databases">
        <title>Genomic Encyclopedia of Type Strains, Phase IV (KMG-IV): sequencing the most valuable type-strain genomes for metagenomic binning, comparative biology and taxonomic classification.</title>
        <authorList>
            <person name="Goeker M."/>
        </authorList>
    </citation>
    <scope>NUCLEOTIDE SEQUENCE [LARGE SCALE GENOMIC DNA]</scope>
    <source>
        <strain evidence="9 10">DSM 24455</strain>
    </source>
</reference>
<evidence type="ECO:0000256" key="7">
    <source>
        <dbReference type="ARBA" id="ARBA00023014"/>
    </source>
</evidence>
<dbReference type="InterPro" id="IPR017054">
    <property type="entry name" value="PduS"/>
</dbReference>
<keyword evidence="10" id="KW-1185">Reference proteome</keyword>
<dbReference type="AlphaFoldDB" id="A0A4R7K8P2"/>
<dbReference type="GO" id="GO:0051539">
    <property type="term" value="F:4 iron, 4 sulfur cluster binding"/>
    <property type="evidence" value="ECO:0007669"/>
    <property type="project" value="UniProtKB-KW"/>
</dbReference>
<dbReference type="Gene3D" id="2.40.50.100">
    <property type="match status" value="1"/>
</dbReference>
<keyword evidence="5" id="KW-0249">Electron transport</keyword>
<dbReference type="Gene3D" id="1.10.1060.10">
    <property type="entry name" value="Alpha-helical ferredoxin"/>
    <property type="match status" value="1"/>
</dbReference>
<evidence type="ECO:0000313" key="10">
    <source>
        <dbReference type="Proteomes" id="UP000295325"/>
    </source>
</evidence>
<keyword evidence="1" id="KW-0813">Transport</keyword>
<organism evidence="9 10">
    <name type="scientific">Fonticella tunisiensis</name>
    <dbReference type="NCBI Taxonomy" id="1096341"/>
    <lineage>
        <taxon>Bacteria</taxon>
        <taxon>Bacillati</taxon>
        <taxon>Bacillota</taxon>
        <taxon>Clostridia</taxon>
        <taxon>Eubacteriales</taxon>
        <taxon>Clostridiaceae</taxon>
        <taxon>Fonticella</taxon>
    </lineage>
</organism>
<comment type="caution">
    <text evidence="9">The sequence shown here is derived from an EMBL/GenBank/DDBJ whole genome shotgun (WGS) entry which is preliminary data.</text>
</comment>
<sequence length="443" mass="48834">MDLLDKIYEAGVVGAGGAGFPAHIKLNCKVEYLIVNGLECEPLLKTDQYIMRTHASEIIEALEKITERVEAKHIVIGIKKKYNREIKALEEAISRFNSRVKLHRFDSIYPAGDEQVLVYEVTGRVIPPGGIPLNVGAVVSNVGTVYNIYRAINDTPVTEKYLSVIGDVREPRLLKVPIGTSLKECIEACGGALSRDYDVIMGGPMMGRKIADEDVENRVITKTDGAVIVIPKNHYVVERDRRPLTHIINQAKSACIQCRFCTDMCPRHLLGHPLSPHKIMRAIALSEDSDVFKEALTCSECGICELYACPMGLSPRKVNIYLKGKLREKGIRYQNTLREVKAHEMRDCRRVPTSRLVARLGLNSYKGQIIGELQELKVSKVRIPLRQHIGVPAKPVVNAGDSVEAGQVIGRVDMGQIGANIHASISGTVDAVTGDSIVIQNAE</sequence>
<evidence type="ECO:0000256" key="5">
    <source>
        <dbReference type="ARBA" id="ARBA00022982"/>
    </source>
</evidence>
<dbReference type="Pfam" id="PF01512">
    <property type="entry name" value="Complex1_51K"/>
    <property type="match status" value="1"/>
</dbReference>
<dbReference type="Gene3D" id="3.10.20.600">
    <property type="match status" value="1"/>
</dbReference>
<dbReference type="InterPro" id="IPR010208">
    <property type="entry name" value="Ion_transpt_RnfC/RsxC"/>
</dbReference>
<dbReference type="InterPro" id="IPR011538">
    <property type="entry name" value="Nuo51_FMN-bd"/>
</dbReference>
<feature type="domain" description="4Fe-4S ferredoxin-type" evidence="8">
    <location>
        <begin position="244"/>
        <end position="275"/>
    </location>
</feature>
<evidence type="ECO:0000259" key="8">
    <source>
        <dbReference type="PROSITE" id="PS51379"/>
    </source>
</evidence>
<dbReference type="PANTHER" id="PTHR43034:SF2">
    <property type="entry name" value="ION-TRANSLOCATING OXIDOREDUCTASE COMPLEX SUBUNIT C"/>
    <property type="match status" value="1"/>
</dbReference>
<evidence type="ECO:0000256" key="6">
    <source>
        <dbReference type="ARBA" id="ARBA00023004"/>
    </source>
</evidence>
<dbReference type="InterPro" id="IPR009051">
    <property type="entry name" value="Helical_ferredxn"/>
</dbReference>
<dbReference type="InterPro" id="IPR017900">
    <property type="entry name" value="4Fe4S_Fe_S_CS"/>
</dbReference>
<evidence type="ECO:0000313" key="9">
    <source>
        <dbReference type="EMBL" id="TDT50368.1"/>
    </source>
</evidence>
<proteinExistence type="predicted"/>
<evidence type="ECO:0000256" key="2">
    <source>
        <dbReference type="ARBA" id="ARBA00022485"/>
    </source>
</evidence>
<dbReference type="PANTHER" id="PTHR43034">
    <property type="entry name" value="ION-TRANSLOCATING OXIDOREDUCTASE COMPLEX SUBUNIT C"/>
    <property type="match status" value="1"/>
</dbReference>